<protein>
    <recommendedName>
        <fullName evidence="3">HTH psq-type domain-containing protein</fullName>
    </recommendedName>
</protein>
<dbReference type="Proteomes" id="UP000176863">
    <property type="component" value="Unassembled WGS sequence"/>
</dbReference>
<evidence type="ECO:0000313" key="2">
    <source>
        <dbReference type="Proteomes" id="UP000176863"/>
    </source>
</evidence>
<evidence type="ECO:0000313" key="1">
    <source>
        <dbReference type="EMBL" id="OGG54089.1"/>
    </source>
</evidence>
<evidence type="ECO:0008006" key="3">
    <source>
        <dbReference type="Google" id="ProtNLM"/>
    </source>
</evidence>
<dbReference type="SUPFAM" id="SSF46689">
    <property type="entry name" value="Homeodomain-like"/>
    <property type="match status" value="1"/>
</dbReference>
<dbReference type="InterPro" id="IPR009057">
    <property type="entry name" value="Homeodomain-like_sf"/>
</dbReference>
<dbReference type="Pfam" id="PF01527">
    <property type="entry name" value="HTH_Tnp_1"/>
    <property type="match status" value="1"/>
</dbReference>
<gene>
    <name evidence="1" type="ORF">A2851_03510</name>
</gene>
<accession>A0A1F6CY39</accession>
<dbReference type="InterPro" id="IPR002514">
    <property type="entry name" value="Transposase_8"/>
</dbReference>
<proteinExistence type="predicted"/>
<organism evidence="1 2">
    <name type="scientific">Candidatus Kaiserbacteria bacterium RIFCSPHIGHO2_01_FULL_53_29</name>
    <dbReference type="NCBI Taxonomy" id="1798480"/>
    <lineage>
        <taxon>Bacteria</taxon>
        <taxon>Candidatus Kaiseribacteriota</taxon>
    </lineage>
</organism>
<name>A0A1F6CY39_9BACT</name>
<reference evidence="1 2" key="1">
    <citation type="journal article" date="2016" name="Nat. Commun.">
        <title>Thousands of microbial genomes shed light on interconnected biogeochemical processes in an aquifer system.</title>
        <authorList>
            <person name="Anantharaman K."/>
            <person name="Brown C.T."/>
            <person name="Hug L.A."/>
            <person name="Sharon I."/>
            <person name="Castelle C.J."/>
            <person name="Probst A.J."/>
            <person name="Thomas B.C."/>
            <person name="Singh A."/>
            <person name="Wilkins M.J."/>
            <person name="Karaoz U."/>
            <person name="Brodie E.L."/>
            <person name="Williams K.H."/>
            <person name="Hubbard S.S."/>
            <person name="Banfield J.F."/>
        </authorList>
    </citation>
    <scope>NUCLEOTIDE SEQUENCE [LARGE SCALE GENOMIC DNA]</scope>
</reference>
<dbReference type="AlphaFoldDB" id="A0A1F6CY39"/>
<dbReference type="InterPro" id="IPR036388">
    <property type="entry name" value="WH-like_DNA-bd_sf"/>
</dbReference>
<sequence length="84" mass="9512">MKKHRIALEVREQIISRIKNDGVSVAQAAKEHGVSEPTIYGWLGGKAKGAPSMLEYVKLKRERDELLRLVGEITLKLSETQKKR</sequence>
<dbReference type="Gene3D" id="1.10.10.10">
    <property type="entry name" value="Winged helix-like DNA-binding domain superfamily/Winged helix DNA-binding domain"/>
    <property type="match status" value="1"/>
</dbReference>
<dbReference type="EMBL" id="MFKT01000004">
    <property type="protein sequence ID" value="OGG54089.1"/>
    <property type="molecule type" value="Genomic_DNA"/>
</dbReference>
<comment type="caution">
    <text evidence="1">The sequence shown here is derived from an EMBL/GenBank/DDBJ whole genome shotgun (WGS) entry which is preliminary data.</text>
</comment>